<reference evidence="1" key="1">
    <citation type="submission" date="2017-07" db="EMBL/GenBank/DDBJ databases">
        <title>Taro Niue Genome Assembly and Annotation.</title>
        <authorList>
            <person name="Atibalentja N."/>
            <person name="Keating K."/>
            <person name="Fields C.J."/>
        </authorList>
    </citation>
    <scope>NUCLEOTIDE SEQUENCE</scope>
    <source>
        <strain evidence="1">Niue_2</strain>
        <tissue evidence="1">Leaf</tissue>
    </source>
</reference>
<dbReference type="AlphaFoldDB" id="A0A843WX54"/>
<sequence length="166" mass="17946">MSEGVSLGGGVLLESLTLVAVGENGGDSDLVWVAEVVEAFFHCGPASPSHCLALRWFRSHVGRLGMGPQFGRTTTPDRWFGNLFLGAIRGGTRVCSSLTSWRIQGPGWFCLWALDLVEVRDVVACVVRLGSHVVAPVFRELLCLGRIFWSLDSTSSTSLSSDPAFF</sequence>
<proteinExistence type="predicted"/>
<dbReference type="EMBL" id="NMUH01004142">
    <property type="protein sequence ID" value="MQM08524.1"/>
    <property type="molecule type" value="Genomic_DNA"/>
</dbReference>
<keyword evidence="2" id="KW-1185">Reference proteome</keyword>
<dbReference type="Proteomes" id="UP000652761">
    <property type="component" value="Unassembled WGS sequence"/>
</dbReference>
<name>A0A843WX54_COLES</name>
<evidence type="ECO:0000313" key="1">
    <source>
        <dbReference type="EMBL" id="MQM08524.1"/>
    </source>
</evidence>
<comment type="caution">
    <text evidence="1">The sequence shown here is derived from an EMBL/GenBank/DDBJ whole genome shotgun (WGS) entry which is preliminary data.</text>
</comment>
<evidence type="ECO:0000313" key="2">
    <source>
        <dbReference type="Proteomes" id="UP000652761"/>
    </source>
</evidence>
<gene>
    <name evidence="1" type="ORF">Taro_041381</name>
</gene>
<organism evidence="1 2">
    <name type="scientific">Colocasia esculenta</name>
    <name type="common">Wild taro</name>
    <name type="synonym">Arum esculentum</name>
    <dbReference type="NCBI Taxonomy" id="4460"/>
    <lineage>
        <taxon>Eukaryota</taxon>
        <taxon>Viridiplantae</taxon>
        <taxon>Streptophyta</taxon>
        <taxon>Embryophyta</taxon>
        <taxon>Tracheophyta</taxon>
        <taxon>Spermatophyta</taxon>
        <taxon>Magnoliopsida</taxon>
        <taxon>Liliopsida</taxon>
        <taxon>Araceae</taxon>
        <taxon>Aroideae</taxon>
        <taxon>Colocasieae</taxon>
        <taxon>Colocasia</taxon>
    </lineage>
</organism>
<protein>
    <submittedName>
        <fullName evidence="1">Uncharacterized protein</fullName>
    </submittedName>
</protein>
<accession>A0A843WX54</accession>